<dbReference type="Proteomes" id="UP001164746">
    <property type="component" value="Chromosome 10"/>
</dbReference>
<evidence type="ECO:0000256" key="1">
    <source>
        <dbReference type="ARBA" id="ARBA00004370"/>
    </source>
</evidence>
<feature type="transmembrane region" description="Helical" evidence="5">
    <location>
        <begin position="222"/>
        <end position="243"/>
    </location>
</feature>
<dbReference type="InterPro" id="IPR053009">
    <property type="entry name" value="Xanthocillin_Biosynth-Assoc"/>
</dbReference>
<feature type="transmembrane region" description="Helical" evidence="5">
    <location>
        <begin position="92"/>
        <end position="112"/>
    </location>
</feature>
<feature type="transmembrane region" description="Helical" evidence="5">
    <location>
        <begin position="53"/>
        <end position="72"/>
    </location>
</feature>
<evidence type="ECO:0000313" key="7">
    <source>
        <dbReference type="EMBL" id="WAR17208.1"/>
    </source>
</evidence>
<reference evidence="7" key="1">
    <citation type="submission" date="2022-11" db="EMBL/GenBank/DDBJ databases">
        <title>Centuries of genome instability and evolution in soft-shell clam transmissible cancer (bioRxiv).</title>
        <authorList>
            <person name="Hart S.F.M."/>
            <person name="Yonemitsu M.A."/>
            <person name="Giersch R.M."/>
            <person name="Beal B.F."/>
            <person name="Arriagada G."/>
            <person name="Davis B.W."/>
            <person name="Ostrander E.A."/>
            <person name="Goff S.P."/>
            <person name="Metzger M.J."/>
        </authorList>
    </citation>
    <scope>NUCLEOTIDE SEQUENCE</scope>
    <source>
        <strain evidence="7">MELC-2E11</strain>
        <tissue evidence="7">Siphon/mantle</tissue>
    </source>
</reference>
<dbReference type="PANTHER" id="PTHR23241:SF102">
    <property type="entry name" value="LD23009P"/>
    <property type="match status" value="1"/>
</dbReference>
<keyword evidence="2 5" id="KW-0812">Transmembrane</keyword>
<dbReference type="Pfam" id="PF13664">
    <property type="entry name" value="DUF4149"/>
    <property type="match status" value="1"/>
</dbReference>
<keyword evidence="4 5" id="KW-0472">Membrane</keyword>
<organism evidence="7 8">
    <name type="scientific">Mya arenaria</name>
    <name type="common">Soft-shell clam</name>
    <dbReference type="NCBI Taxonomy" id="6604"/>
    <lineage>
        <taxon>Eukaryota</taxon>
        <taxon>Metazoa</taxon>
        <taxon>Spiralia</taxon>
        <taxon>Lophotrochozoa</taxon>
        <taxon>Mollusca</taxon>
        <taxon>Bivalvia</taxon>
        <taxon>Autobranchia</taxon>
        <taxon>Heteroconchia</taxon>
        <taxon>Euheterodonta</taxon>
        <taxon>Imparidentia</taxon>
        <taxon>Neoheterodontei</taxon>
        <taxon>Myida</taxon>
        <taxon>Myoidea</taxon>
        <taxon>Myidae</taxon>
        <taxon>Mya</taxon>
    </lineage>
</organism>
<accession>A0ABY7F4S2</accession>
<gene>
    <name evidence="7" type="ORF">MAR_031802</name>
</gene>
<name>A0ABY7F4S2_MYAAR</name>
<evidence type="ECO:0000256" key="2">
    <source>
        <dbReference type="ARBA" id="ARBA00022692"/>
    </source>
</evidence>
<feature type="domain" description="TMEM205-like" evidence="6">
    <location>
        <begin position="88"/>
        <end position="183"/>
    </location>
</feature>
<evidence type="ECO:0000313" key="8">
    <source>
        <dbReference type="Proteomes" id="UP001164746"/>
    </source>
</evidence>
<dbReference type="InterPro" id="IPR025423">
    <property type="entry name" value="TMEM205-like"/>
</dbReference>
<evidence type="ECO:0000259" key="6">
    <source>
        <dbReference type="Pfam" id="PF13664"/>
    </source>
</evidence>
<comment type="subcellular location">
    <subcellularLocation>
        <location evidence="1">Membrane</location>
    </subcellularLocation>
</comment>
<feature type="transmembrane region" description="Helical" evidence="5">
    <location>
        <begin position="124"/>
        <end position="144"/>
    </location>
</feature>
<dbReference type="EMBL" id="CP111021">
    <property type="protein sequence ID" value="WAR17208.1"/>
    <property type="molecule type" value="Genomic_DNA"/>
</dbReference>
<feature type="transmembrane region" description="Helical" evidence="5">
    <location>
        <begin position="156"/>
        <end position="176"/>
    </location>
</feature>
<evidence type="ECO:0000256" key="3">
    <source>
        <dbReference type="ARBA" id="ARBA00022989"/>
    </source>
</evidence>
<keyword evidence="3 5" id="KW-1133">Transmembrane helix</keyword>
<protein>
    <submittedName>
        <fullName evidence="7">TM205-like protein</fullName>
    </submittedName>
</protein>
<proteinExistence type="predicted"/>
<evidence type="ECO:0000256" key="5">
    <source>
        <dbReference type="SAM" id="Phobius"/>
    </source>
</evidence>
<sequence length="251" mass="28546">MGIQFNTCAIEKSDLYSHKDFLVASVRKRHLHAEDRIGLSTPLEEDSCRHAEIVKHFSAVIIALTAICLVFSDRLTFNPQVVTFLHLLTFSAHFGAQCWVTFIAGITMFFNLPRIMFGRVQCRLFPLYFGSTLLLSCVTLLTFTIRQSTSRNQDNITFYLLGACVAFTFINSFYLASNIVSSMINVFELEKGSHVAFAVGFCDRTELKKQPGYIMHYKRFRVFHGISGVANILTLICNLMYMYHLACVCEL</sequence>
<keyword evidence="8" id="KW-1185">Reference proteome</keyword>
<evidence type="ECO:0000256" key="4">
    <source>
        <dbReference type="ARBA" id="ARBA00023136"/>
    </source>
</evidence>
<dbReference type="PANTHER" id="PTHR23241">
    <property type="entry name" value="LATE EMBRYOGENESIS ABUNDANT PLANTS LEA-RELATED"/>
    <property type="match status" value="1"/>
</dbReference>